<comment type="caution">
    <text evidence="1">The sequence shown here is derived from an EMBL/GenBank/DDBJ whole genome shotgun (WGS) entry which is preliminary data.</text>
</comment>
<name>A0ACB9Z686_9PEZI</name>
<reference evidence="1 2" key="1">
    <citation type="journal article" date="2022" name="New Phytol.">
        <title>Ecological generalism drives hyperdiversity of secondary metabolite gene clusters in xylarialean endophytes.</title>
        <authorList>
            <person name="Franco M.E.E."/>
            <person name="Wisecaver J.H."/>
            <person name="Arnold A.E."/>
            <person name="Ju Y.M."/>
            <person name="Slot J.C."/>
            <person name="Ahrendt S."/>
            <person name="Moore L.P."/>
            <person name="Eastman K.E."/>
            <person name="Scott K."/>
            <person name="Konkel Z."/>
            <person name="Mondo S.J."/>
            <person name="Kuo A."/>
            <person name="Hayes R.D."/>
            <person name="Haridas S."/>
            <person name="Andreopoulos B."/>
            <person name="Riley R."/>
            <person name="LaButti K."/>
            <person name="Pangilinan J."/>
            <person name="Lipzen A."/>
            <person name="Amirebrahimi M."/>
            <person name="Yan J."/>
            <person name="Adam C."/>
            <person name="Keymanesh K."/>
            <person name="Ng V."/>
            <person name="Louie K."/>
            <person name="Northen T."/>
            <person name="Drula E."/>
            <person name="Henrissat B."/>
            <person name="Hsieh H.M."/>
            <person name="Youens-Clark K."/>
            <person name="Lutzoni F."/>
            <person name="Miadlikowska J."/>
            <person name="Eastwood D.C."/>
            <person name="Hamelin R.C."/>
            <person name="Grigoriev I.V."/>
            <person name="U'Ren J.M."/>
        </authorList>
    </citation>
    <scope>NUCLEOTIDE SEQUENCE [LARGE SCALE GENOMIC DNA]</scope>
    <source>
        <strain evidence="1 2">CBS 119005</strain>
    </source>
</reference>
<proteinExistence type="predicted"/>
<protein>
    <submittedName>
        <fullName evidence="1">Glycoside hydrolase family 1 protein</fullName>
    </submittedName>
</protein>
<dbReference type="Proteomes" id="UP001497700">
    <property type="component" value="Unassembled WGS sequence"/>
</dbReference>
<keyword evidence="2" id="KW-1185">Reference proteome</keyword>
<evidence type="ECO:0000313" key="2">
    <source>
        <dbReference type="Proteomes" id="UP001497700"/>
    </source>
</evidence>
<gene>
    <name evidence="1" type="ORF">F4820DRAFT_457567</name>
</gene>
<organism evidence="1 2">
    <name type="scientific">Hypoxylon rubiginosum</name>
    <dbReference type="NCBI Taxonomy" id="110542"/>
    <lineage>
        <taxon>Eukaryota</taxon>
        <taxon>Fungi</taxon>
        <taxon>Dikarya</taxon>
        <taxon>Ascomycota</taxon>
        <taxon>Pezizomycotina</taxon>
        <taxon>Sordariomycetes</taxon>
        <taxon>Xylariomycetidae</taxon>
        <taxon>Xylariales</taxon>
        <taxon>Hypoxylaceae</taxon>
        <taxon>Hypoxylon</taxon>
    </lineage>
</organism>
<dbReference type="EMBL" id="MU393458">
    <property type="protein sequence ID" value="KAI4866510.1"/>
    <property type="molecule type" value="Genomic_DNA"/>
</dbReference>
<accession>A0ACB9Z686</accession>
<evidence type="ECO:0000313" key="1">
    <source>
        <dbReference type="EMBL" id="KAI4866510.1"/>
    </source>
</evidence>
<keyword evidence="1" id="KW-0378">Hydrolase</keyword>
<sequence length="420" mass="47666">MQIEGAIKTEGRGPSVIEAEIGRGREGIPGAGPPDVSVLNYFLYKQDIARLAAIGSRILPFRTPGSPVNQEAIDHYDDLINTVLEYGMKPLVTLHHFDTPLYYITGSASWQGYDHPEFVDGFLNYAKIVLTHYSDRVGTWITFNEPNVDAATTKNWLSSYNVVMAHAKIVHFYREQIKGSGKWSLKLAMPNGGERQLDFTLGYMANPIYLGTQVPSTVIESLGSRAPSYTEEELQYAKGTADFFAIDFYTAVYATTPDDGIDSCLRNSTNVNFPICTNITTVRSNWQIRAQSNTPLWTWYQHARVMFRYLYTTYPTADGITIAEFGWPGFHEYDMTEDRARAEFASTLFYLPILNEMLKSIHEDGVKFKGALGWAFVDNWEWGECGDRYGVQAFNNETLERSYKRSIFDIVDFIRAHSDY</sequence>